<dbReference type="SFLD" id="SFLDS00003">
    <property type="entry name" value="Haloacid_Dehalogenase"/>
    <property type="match status" value="1"/>
</dbReference>
<dbReference type="PANTHER" id="PTHR43434">
    <property type="entry name" value="PHOSPHOGLYCOLATE PHOSPHATASE"/>
    <property type="match status" value="1"/>
</dbReference>
<evidence type="ECO:0000313" key="5">
    <source>
        <dbReference type="EMBL" id="AWL12044.1"/>
    </source>
</evidence>
<evidence type="ECO:0000313" key="6">
    <source>
        <dbReference type="Proteomes" id="UP000245728"/>
    </source>
</evidence>
<dbReference type="InterPro" id="IPR023198">
    <property type="entry name" value="PGP-like_dom2"/>
</dbReference>
<keyword evidence="3" id="KW-0460">Magnesium</keyword>
<keyword evidence="6" id="KW-1185">Reference proteome</keyword>
<dbReference type="GO" id="GO:0046872">
    <property type="term" value="F:metal ion binding"/>
    <property type="evidence" value="ECO:0007669"/>
    <property type="project" value="UniProtKB-KW"/>
</dbReference>
<dbReference type="GO" id="GO:0006281">
    <property type="term" value="P:DNA repair"/>
    <property type="evidence" value="ECO:0007669"/>
    <property type="project" value="TreeGrafter"/>
</dbReference>
<accession>A0A2S2E326</accession>
<sequence>MFDLDGTLLDTADDMGTALNQLLKAYQRPPAKAEDYRLIASHGAKGMLTLGFGEHLPDLGQASLRQQFLDLYATAICRHTRLYDGIEAVISTLTQQGIPWGIVTNKPQTLTEKLLKHFPVLSAADIILCGDSLPRRKPDPLPLTYAAEKLEVVSRHCWYIGDARRDIDAALGAGMIAILAEYGYIHPNENPQQWPADYRITHPEALLAWLVP</sequence>
<dbReference type="Gene3D" id="3.40.50.1000">
    <property type="entry name" value="HAD superfamily/HAD-like"/>
    <property type="match status" value="1"/>
</dbReference>
<proteinExistence type="predicted"/>
<dbReference type="SFLD" id="SFLDG01129">
    <property type="entry name" value="C1.5:_HAD__Beta-PGM__Phosphata"/>
    <property type="match status" value="1"/>
</dbReference>
<dbReference type="SFLD" id="SFLDG01135">
    <property type="entry name" value="C1.5.6:_HAD__Beta-PGM__Phospha"/>
    <property type="match status" value="1"/>
</dbReference>
<dbReference type="InterPro" id="IPR023214">
    <property type="entry name" value="HAD_sf"/>
</dbReference>
<dbReference type="PANTHER" id="PTHR43434:SF23">
    <property type="entry name" value="PHOSPHOGLYCOLATE PHOSPHATASE"/>
    <property type="match status" value="1"/>
</dbReference>
<dbReference type="NCBIfam" id="TIGR01549">
    <property type="entry name" value="HAD-SF-IA-v1"/>
    <property type="match status" value="1"/>
</dbReference>
<evidence type="ECO:0000256" key="3">
    <source>
        <dbReference type="ARBA" id="ARBA00022842"/>
    </source>
</evidence>
<name>A0A2S2E326_9ALTE</name>
<organism evidence="5 6">
    <name type="scientific">Saliniradius amylolyticus</name>
    <dbReference type="NCBI Taxonomy" id="2183582"/>
    <lineage>
        <taxon>Bacteria</taxon>
        <taxon>Pseudomonadati</taxon>
        <taxon>Pseudomonadota</taxon>
        <taxon>Gammaproteobacteria</taxon>
        <taxon>Alteromonadales</taxon>
        <taxon>Alteromonadaceae</taxon>
        <taxon>Saliniradius</taxon>
    </lineage>
</organism>
<evidence type="ECO:0000256" key="1">
    <source>
        <dbReference type="ARBA" id="ARBA00022723"/>
    </source>
</evidence>
<evidence type="ECO:0000256" key="2">
    <source>
        <dbReference type="ARBA" id="ARBA00022801"/>
    </source>
</evidence>
<dbReference type="EMBL" id="CP029347">
    <property type="protein sequence ID" value="AWL12044.1"/>
    <property type="molecule type" value="Genomic_DNA"/>
</dbReference>
<protein>
    <submittedName>
        <fullName evidence="5">Phosphoglycolate phosphatase</fullName>
        <ecNumber evidence="5">3.1.3.18</ecNumber>
    </submittedName>
</protein>
<keyword evidence="4" id="KW-0119">Carbohydrate metabolism</keyword>
<keyword evidence="2 5" id="KW-0378">Hydrolase</keyword>
<dbReference type="GO" id="GO:0005829">
    <property type="term" value="C:cytosol"/>
    <property type="evidence" value="ECO:0007669"/>
    <property type="project" value="TreeGrafter"/>
</dbReference>
<dbReference type="Proteomes" id="UP000245728">
    <property type="component" value="Chromosome"/>
</dbReference>
<dbReference type="Pfam" id="PF13419">
    <property type="entry name" value="HAD_2"/>
    <property type="match status" value="1"/>
</dbReference>
<dbReference type="AlphaFoldDB" id="A0A2S2E326"/>
<dbReference type="Gene3D" id="1.10.150.240">
    <property type="entry name" value="Putative phosphatase, domain 2"/>
    <property type="match status" value="1"/>
</dbReference>
<gene>
    <name evidence="5" type="ORF">HMF8227_01570</name>
</gene>
<dbReference type="KEGG" id="salh:HMF8227_01570"/>
<keyword evidence="1" id="KW-0479">Metal-binding</keyword>
<dbReference type="InterPro" id="IPR036412">
    <property type="entry name" value="HAD-like_sf"/>
</dbReference>
<dbReference type="InterPro" id="IPR041492">
    <property type="entry name" value="HAD_2"/>
</dbReference>
<reference evidence="5 6" key="1">
    <citation type="submission" date="2018-05" db="EMBL/GenBank/DDBJ databases">
        <title>Salinimonas sp. HMF8227 Genome sequencing and assembly.</title>
        <authorList>
            <person name="Kang H."/>
            <person name="Kang J."/>
            <person name="Cha I."/>
            <person name="Kim H."/>
            <person name="Joh K."/>
        </authorList>
    </citation>
    <scope>NUCLEOTIDE SEQUENCE [LARGE SCALE GENOMIC DNA]</scope>
    <source>
        <strain evidence="5 6">HMF8227</strain>
    </source>
</reference>
<dbReference type="InterPro" id="IPR006439">
    <property type="entry name" value="HAD-SF_hydro_IA"/>
</dbReference>
<dbReference type="GO" id="GO:0008967">
    <property type="term" value="F:phosphoglycolate phosphatase activity"/>
    <property type="evidence" value="ECO:0007669"/>
    <property type="project" value="UniProtKB-EC"/>
</dbReference>
<evidence type="ECO:0000256" key="4">
    <source>
        <dbReference type="ARBA" id="ARBA00023277"/>
    </source>
</evidence>
<dbReference type="SUPFAM" id="SSF56784">
    <property type="entry name" value="HAD-like"/>
    <property type="match status" value="1"/>
</dbReference>
<dbReference type="InterPro" id="IPR050155">
    <property type="entry name" value="HAD-like_hydrolase_sf"/>
</dbReference>
<dbReference type="EC" id="3.1.3.18" evidence="5"/>